<evidence type="ECO:0000256" key="3">
    <source>
        <dbReference type="ARBA" id="ARBA00024356"/>
    </source>
</evidence>
<dbReference type="RefSeq" id="WP_110047494.1">
    <property type="nucleotide sequence ID" value="NZ_CP054613.1"/>
</dbReference>
<dbReference type="SUPFAM" id="SSF75005">
    <property type="entry name" value="Arabinanase/levansucrase/invertase"/>
    <property type="match status" value="1"/>
</dbReference>
<comment type="catalytic activity">
    <reaction evidence="4">
        <text>beta-D-mannosyl-(1-&gt;4)-D-glucose + phosphate = alpha-D-mannose 1-phosphate + D-glucose</text>
        <dbReference type="Rhea" id="RHEA:32531"/>
        <dbReference type="ChEBI" id="CHEBI:4167"/>
        <dbReference type="ChEBI" id="CHEBI:43474"/>
        <dbReference type="ChEBI" id="CHEBI:58409"/>
        <dbReference type="ChEBI" id="CHEBI:64351"/>
        <dbReference type="EC" id="2.4.1.281"/>
    </reaction>
</comment>
<dbReference type="GO" id="GO:0005975">
    <property type="term" value="P:carbohydrate metabolic process"/>
    <property type="evidence" value="ECO:0007669"/>
    <property type="project" value="UniProtKB-UniRule"/>
</dbReference>
<sequence>MNETFRTRKQQLTDHYEQLIARPNTKAAIGNGIFDRYENPVLTAEHAPLIWKYDFNPETNPYFMERLGINCVFNPGAIALNGKFYLVARVEGHDRKSFFAVAESDNGIDGFRFWDRPVVLPETENPDINVYDMRLVKHEDGWIYGLFCTERKDPQAAPGDLSSAVAQCGIVRTKDLVDWERLADLKTSSNQQRNVVLHPEFVDGQYAFYTRPQDGFIDTGSGGGIGWGLSSSIENAVIESESIIDHRHYHTIKEVKNGQGPAPIKTDKGWLHIAHGVRNTAAGLRYVLYVFLSELDRPNVVTHRPGGHFIAPEGIERVGDVSNVVFCNGVIAQDNGDVYIYYASSDTRCHVATTTVDQLLDYAMNTPEDPLRSYACVQQRIGLIERNLGMASK</sequence>
<protein>
    <recommendedName>
        <fullName evidence="4">4-O-beta-D-mannosyl-D-glucose phosphorylase</fullName>
        <shortName evidence="4">MGP</shortName>
        <shortName evidence="4">Mannosylglucose phosphorylase</shortName>
        <ecNumber evidence="4">2.4.1.281</ecNumber>
    </recommendedName>
</protein>
<dbReference type="PANTHER" id="PTHR34106">
    <property type="entry name" value="GLYCOSIDASE"/>
    <property type="match status" value="1"/>
</dbReference>
<gene>
    <name evidence="5" type="ORF">DFQ01_14518</name>
</gene>
<comment type="caution">
    <text evidence="5">The sequence shown here is derived from an EMBL/GenBank/DDBJ whole genome shotgun (WGS) entry which is preliminary data.</text>
</comment>
<keyword evidence="2 4" id="KW-0808">Transferase</keyword>
<dbReference type="EMBL" id="QGTQ01000045">
    <property type="protein sequence ID" value="PWV89421.1"/>
    <property type="molecule type" value="Genomic_DNA"/>
</dbReference>
<dbReference type="Gene3D" id="2.115.10.20">
    <property type="entry name" value="Glycosyl hydrolase domain, family 43"/>
    <property type="match status" value="1"/>
</dbReference>
<name>A0A2V2YEV7_9BACL</name>
<evidence type="ECO:0000256" key="4">
    <source>
        <dbReference type="HAMAP-Rule" id="MF_00928"/>
    </source>
</evidence>
<dbReference type="Proteomes" id="UP000246635">
    <property type="component" value="Unassembled WGS sequence"/>
</dbReference>
<keyword evidence="1 4" id="KW-0328">Glycosyltransferase</keyword>
<dbReference type="InterPro" id="IPR023296">
    <property type="entry name" value="Glyco_hydro_beta-prop_sf"/>
</dbReference>
<dbReference type="PANTHER" id="PTHR34106:SF1">
    <property type="entry name" value="1,4-BETA-MANNOSYL-N-ACETYLGLUCOSAMINE PHOSPHORYLASE"/>
    <property type="match status" value="1"/>
</dbReference>
<evidence type="ECO:0000313" key="6">
    <source>
        <dbReference type="Proteomes" id="UP000246635"/>
    </source>
</evidence>
<evidence type="ECO:0000313" key="5">
    <source>
        <dbReference type="EMBL" id="PWV89421.1"/>
    </source>
</evidence>
<dbReference type="InterPro" id="IPR028583">
    <property type="entry name" value="Man_Glc_phosphorylase"/>
</dbReference>
<organism evidence="5 6">
    <name type="scientific">Paenibacillus cellulosilyticus</name>
    <dbReference type="NCBI Taxonomy" id="375489"/>
    <lineage>
        <taxon>Bacteria</taxon>
        <taxon>Bacillati</taxon>
        <taxon>Bacillota</taxon>
        <taxon>Bacilli</taxon>
        <taxon>Bacillales</taxon>
        <taxon>Paenibacillaceae</taxon>
        <taxon>Paenibacillus</taxon>
    </lineage>
</organism>
<keyword evidence="4" id="KW-0119">Carbohydrate metabolism</keyword>
<dbReference type="Pfam" id="PF04041">
    <property type="entry name" value="Glyco_hydro_130"/>
    <property type="match status" value="1"/>
</dbReference>
<dbReference type="HAMAP" id="MF_00928">
    <property type="entry name" value="Man_Glc_phosphorylase"/>
    <property type="match status" value="1"/>
</dbReference>
<evidence type="ECO:0000256" key="2">
    <source>
        <dbReference type="ARBA" id="ARBA00022679"/>
    </source>
</evidence>
<dbReference type="EC" id="2.4.1.281" evidence="4"/>
<dbReference type="AlphaFoldDB" id="A0A2V2YEV7"/>
<accession>A0A2V2YEV7</accession>
<dbReference type="PIRSF" id="PIRSF016202">
    <property type="entry name" value="PH1107"/>
    <property type="match status" value="1"/>
</dbReference>
<reference evidence="5 6" key="1">
    <citation type="submission" date="2018-05" db="EMBL/GenBank/DDBJ databases">
        <title>Genomic Encyclopedia of Type Strains, Phase III (KMG-III): the genomes of soil and plant-associated and newly described type strains.</title>
        <authorList>
            <person name="Whitman W."/>
        </authorList>
    </citation>
    <scope>NUCLEOTIDE SEQUENCE [LARGE SCALE GENOMIC DNA]</scope>
    <source>
        <strain evidence="5 6">CECT 5696</strain>
    </source>
</reference>
<dbReference type="GO" id="GO:0016758">
    <property type="term" value="F:hexosyltransferase activity"/>
    <property type="evidence" value="ECO:0007669"/>
    <property type="project" value="UniProtKB-UniRule"/>
</dbReference>
<evidence type="ECO:0000256" key="1">
    <source>
        <dbReference type="ARBA" id="ARBA00022676"/>
    </source>
</evidence>
<dbReference type="GO" id="GO:0071555">
    <property type="term" value="P:cell wall organization"/>
    <property type="evidence" value="ECO:0007669"/>
    <property type="project" value="UniProtKB-KW"/>
</dbReference>
<keyword evidence="6" id="KW-1185">Reference proteome</keyword>
<comment type="function">
    <text evidence="4">Converts 4-O-beta-D-mannopyranosyl-D-glucopyranose (Man-Glc) to mannose 1-phosphate (Man1P) and glucose.</text>
</comment>
<keyword evidence="4" id="KW-0961">Cell wall biogenesis/degradation</keyword>
<comment type="similarity">
    <text evidence="3 4">Belongs to the glycosyl hydrolase 130 family.</text>
</comment>
<dbReference type="OrthoDB" id="9759709at2"/>
<dbReference type="InterPro" id="IPR007184">
    <property type="entry name" value="Mannoside_phosphorylase"/>
</dbReference>
<proteinExistence type="inferred from homology"/>